<keyword evidence="11 14" id="KW-0472">Membrane</keyword>
<keyword evidence="13 14" id="KW-0998">Cell outer membrane</keyword>
<comment type="caution">
    <text evidence="18">The sequence shown here is derived from an EMBL/GenBank/DDBJ whole genome shotgun (WGS) entry which is preliminary data.</text>
</comment>
<name>V8QR81_9BURK</name>
<feature type="domain" description="Secretin/TonB short N-terminal" evidence="17">
    <location>
        <begin position="84"/>
        <end position="134"/>
    </location>
</feature>
<protein>
    <submittedName>
        <fullName evidence="18">TonB-denpendent receptor</fullName>
    </submittedName>
</protein>
<evidence type="ECO:0000256" key="15">
    <source>
        <dbReference type="RuleBase" id="RU003357"/>
    </source>
</evidence>
<dbReference type="GO" id="GO:0009279">
    <property type="term" value="C:cell outer membrane"/>
    <property type="evidence" value="ECO:0007669"/>
    <property type="project" value="UniProtKB-SubCell"/>
</dbReference>
<evidence type="ECO:0000259" key="17">
    <source>
        <dbReference type="SMART" id="SM00965"/>
    </source>
</evidence>
<dbReference type="InterPro" id="IPR039426">
    <property type="entry name" value="TonB-dep_rcpt-like"/>
</dbReference>
<accession>V8QR81</accession>
<keyword evidence="19" id="KW-1185">Reference proteome</keyword>
<evidence type="ECO:0000256" key="2">
    <source>
        <dbReference type="ARBA" id="ARBA00009810"/>
    </source>
</evidence>
<comment type="similarity">
    <text evidence="2 14 15">Belongs to the TonB-dependent receptor family.</text>
</comment>
<dbReference type="PROSITE" id="PS52016">
    <property type="entry name" value="TONB_DEPENDENT_REC_3"/>
    <property type="match status" value="1"/>
</dbReference>
<dbReference type="InterPro" id="IPR011662">
    <property type="entry name" value="Secretin/TonB_short_N"/>
</dbReference>
<organism evidence="18 19">
    <name type="scientific">Advenella kashmirensis W13003</name>
    <dbReference type="NCBI Taxonomy" id="1424334"/>
    <lineage>
        <taxon>Bacteria</taxon>
        <taxon>Pseudomonadati</taxon>
        <taxon>Pseudomonadota</taxon>
        <taxon>Betaproteobacteria</taxon>
        <taxon>Burkholderiales</taxon>
        <taxon>Alcaligenaceae</taxon>
    </lineage>
</organism>
<evidence type="ECO:0000256" key="12">
    <source>
        <dbReference type="ARBA" id="ARBA00023170"/>
    </source>
</evidence>
<keyword evidence="12 18" id="KW-0675">Receptor</keyword>
<dbReference type="STRING" id="1424334.W822_11780"/>
<dbReference type="InterPro" id="IPR000531">
    <property type="entry name" value="Beta-barrel_TonB"/>
</dbReference>
<keyword evidence="3 14" id="KW-0813">Transport</keyword>
<sequence length="842" mass="91813">MRTAQSDFLIFRVNAVAQLNLSFFEAASGMRASVCVRQTMLAVSVSAAFVSVTPASAQQTAVSIDIAPQLLGDALLRLGQQTDLQFIYQPSLLNGLRTSGVKGRLTPEQALNQLLSASAIRYTRQGNTITLQRRTAPQAAATAAGSDVAQLEQIVATLPSDPATTEGTGSYTSQASSSSTRLSLSPKETPQSVTVMTRQRMDDQGITQLSDLVQQTPGLSLDAGGNIGSDTSTIFSRGFEVDNYLIDGVGQVNSNYSRIFQSNDMVLFDRVEIVRGATGLMSGLGSPGGSLNMIRKRPTQEFQALAKLEAGSWDHYRSEVDVSTPMNEAGTIRGRIVGAIQNNHSYLDRLREKKRILYATVEADLTPSTLARLGFSYQEHNATGHARSGRPGFYADGGRTEWSRSDSAAADWAYSRRRNQAFFASLEHRFANDWLLKGTYSYASSRYDEVLGYAAGGFPDRQTGQGVMLWAGRWAGTPKQNSLDVYATGPYTLFGRKHELVVGATLTHTEEHTPTYGLWRFDGWNNAVDNIYEWDGSTPGAPPNPPNGRMHIREKTSSAYMTTRLRPTDALSVILGARITSWENDKRTFDLSGTPDTSVLQAEHGKLTPYAGVVYDVNKIWSLYAGYTSIFKPQTNMDTSGNYLKPLVGNSYELGVKGSLLDDTLNVSAAAFYLKQDNLAVALPGEFAPDGSSAYEAVSGARTRGFELEVSGQILPHWQLAAGFTRSVSKDKDGGVLSTEVAQNIFKLFTTYHMPHVGNGLTIGGGVRVQSKIYDDDLGPNKERFTQKGYAVVDLMARYAFTDKVSGYVNVYNLTDKKYYSGVGMAYYGAPRSIRAGVDIRY</sequence>
<reference evidence="18 19" key="1">
    <citation type="journal article" date="2014" name="Genome Announc.">
        <title>Draft Genome Sequence of Advenella kashmirensis Strain W13003, a Polycyclic Aromatic Hydrocarbon-Degrading Bacterium.</title>
        <authorList>
            <person name="Wang X."/>
            <person name="Jin D."/>
            <person name="Zhou L."/>
            <person name="Wu L."/>
            <person name="An W."/>
            <person name="Zhao L."/>
        </authorList>
    </citation>
    <scope>NUCLEOTIDE SEQUENCE [LARGE SCALE GENOMIC DNA]</scope>
    <source>
        <strain evidence="18 19">W13003</strain>
    </source>
</reference>
<evidence type="ECO:0000256" key="5">
    <source>
        <dbReference type="ARBA" id="ARBA00022496"/>
    </source>
</evidence>
<dbReference type="GO" id="GO:0038023">
    <property type="term" value="F:signaling receptor activity"/>
    <property type="evidence" value="ECO:0007669"/>
    <property type="project" value="InterPro"/>
</dbReference>
<comment type="subcellular location">
    <subcellularLocation>
        <location evidence="1 14">Cell outer membrane</location>
        <topology evidence="1 14">Multi-pass membrane protein</topology>
    </subcellularLocation>
</comment>
<dbReference type="AlphaFoldDB" id="V8QR81"/>
<dbReference type="Proteomes" id="UP000018733">
    <property type="component" value="Unassembled WGS sequence"/>
</dbReference>
<feature type="region of interest" description="Disordered" evidence="16">
    <location>
        <begin position="159"/>
        <end position="191"/>
    </location>
</feature>
<evidence type="ECO:0000256" key="7">
    <source>
        <dbReference type="ARBA" id="ARBA00022729"/>
    </source>
</evidence>
<keyword evidence="9" id="KW-0406">Ion transport</keyword>
<keyword evidence="10 15" id="KW-0798">TonB box</keyword>
<dbReference type="HOGENOM" id="CLU_008287_9_3_4"/>
<dbReference type="Pfam" id="PF07660">
    <property type="entry name" value="STN"/>
    <property type="match status" value="1"/>
</dbReference>
<keyword evidence="8" id="KW-0408">Iron</keyword>
<dbReference type="Pfam" id="PF00593">
    <property type="entry name" value="TonB_dep_Rec_b-barrel"/>
    <property type="match status" value="1"/>
</dbReference>
<dbReference type="NCBIfam" id="TIGR01783">
    <property type="entry name" value="TonB-siderophor"/>
    <property type="match status" value="1"/>
</dbReference>
<dbReference type="InterPro" id="IPR010105">
    <property type="entry name" value="TonB_sidphr_rcpt"/>
</dbReference>
<keyword evidence="5" id="KW-0410">Iron transport</keyword>
<keyword evidence="7" id="KW-0732">Signal</keyword>
<dbReference type="FunFam" id="2.170.130.10:FF:000010">
    <property type="entry name" value="Ferripyoverdine receptor"/>
    <property type="match status" value="1"/>
</dbReference>
<dbReference type="GO" id="GO:0015344">
    <property type="term" value="F:siderophore uptake transmembrane transporter activity"/>
    <property type="evidence" value="ECO:0007669"/>
    <property type="project" value="TreeGrafter"/>
</dbReference>
<evidence type="ECO:0000256" key="8">
    <source>
        <dbReference type="ARBA" id="ARBA00023004"/>
    </source>
</evidence>
<keyword evidence="4 14" id="KW-1134">Transmembrane beta strand</keyword>
<dbReference type="InterPro" id="IPR012910">
    <property type="entry name" value="Plug_dom"/>
</dbReference>
<dbReference type="EMBL" id="AYXT01000010">
    <property type="protein sequence ID" value="ETF01494.1"/>
    <property type="molecule type" value="Genomic_DNA"/>
</dbReference>
<evidence type="ECO:0000313" key="18">
    <source>
        <dbReference type="EMBL" id="ETF01494.1"/>
    </source>
</evidence>
<evidence type="ECO:0000256" key="4">
    <source>
        <dbReference type="ARBA" id="ARBA00022452"/>
    </source>
</evidence>
<evidence type="ECO:0000313" key="19">
    <source>
        <dbReference type="Proteomes" id="UP000018733"/>
    </source>
</evidence>
<dbReference type="PANTHER" id="PTHR32552:SF74">
    <property type="entry name" value="HYDROXAMATE SIDEROPHORE RECEPTOR FHUE"/>
    <property type="match status" value="1"/>
</dbReference>
<evidence type="ECO:0000256" key="6">
    <source>
        <dbReference type="ARBA" id="ARBA00022692"/>
    </source>
</evidence>
<gene>
    <name evidence="18" type="ORF">W822_11780</name>
</gene>
<evidence type="ECO:0000256" key="3">
    <source>
        <dbReference type="ARBA" id="ARBA00022448"/>
    </source>
</evidence>
<feature type="compositionally biased region" description="Low complexity" evidence="16">
    <location>
        <begin position="170"/>
        <end position="185"/>
    </location>
</feature>
<dbReference type="Gene3D" id="2.40.170.20">
    <property type="entry name" value="TonB-dependent receptor, beta-barrel domain"/>
    <property type="match status" value="1"/>
</dbReference>
<keyword evidence="6 14" id="KW-0812">Transmembrane</keyword>
<evidence type="ECO:0000256" key="13">
    <source>
        <dbReference type="ARBA" id="ARBA00023237"/>
    </source>
</evidence>
<dbReference type="Pfam" id="PF07715">
    <property type="entry name" value="Plug"/>
    <property type="match status" value="1"/>
</dbReference>
<dbReference type="GO" id="GO:0015891">
    <property type="term" value="P:siderophore transport"/>
    <property type="evidence" value="ECO:0007669"/>
    <property type="project" value="InterPro"/>
</dbReference>
<evidence type="ECO:0000256" key="16">
    <source>
        <dbReference type="SAM" id="MobiDB-lite"/>
    </source>
</evidence>
<dbReference type="eggNOG" id="COG4773">
    <property type="taxonomic scope" value="Bacteria"/>
</dbReference>
<dbReference type="SMART" id="SM00965">
    <property type="entry name" value="STN"/>
    <property type="match status" value="1"/>
</dbReference>
<dbReference type="Gene3D" id="3.55.50.30">
    <property type="match status" value="1"/>
</dbReference>
<evidence type="ECO:0000256" key="10">
    <source>
        <dbReference type="ARBA" id="ARBA00023077"/>
    </source>
</evidence>
<dbReference type="PANTHER" id="PTHR32552">
    <property type="entry name" value="FERRICHROME IRON RECEPTOR-RELATED"/>
    <property type="match status" value="1"/>
</dbReference>
<dbReference type="CDD" id="cd01347">
    <property type="entry name" value="ligand_gated_channel"/>
    <property type="match status" value="1"/>
</dbReference>
<evidence type="ECO:0000256" key="11">
    <source>
        <dbReference type="ARBA" id="ARBA00023136"/>
    </source>
</evidence>
<evidence type="ECO:0000256" key="1">
    <source>
        <dbReference type="ARBA" id="ARBA00004571"/>
    </source>
</evidence>
<evidence type="ECO:0000256" key="9">
    <source>
        <dbReference type="ARBA" id="ARBA00023065"/>
    </source>
</evidence>
<dbReference type="InterPro" id="IPR036942">
    <property type="entry name" value="Beta-barrel_TonB_sf"/>
</dbReference>
<proteinExistence type="inferred from homology"/>
<evidence type="ECO:0000256" key="14">
    <source>
        <dbReference type="PROSITE-ProRule" id="PRU01360"/>
    </source>
</evidence>
<dbReference type="InterPro" id="IPR037066">
    <property type="entry name" value="Plug_dom_sf"/>
</dbReference>
<dbReference type="PATRIC" id="fig|1424334.3.peg.2373"/>
<dbReference type="Gene3D" id="2.170.130.10">
    <property type="entry name" value="TonB-dependent receptor, plug domain"/>
    <property type="match status" value="1"/>
</dbReference>
<dbReference type="SUPFAM" id="SSF56935">
    <property type="entry name" value="Porins"/>
    <property type="match status" value="1"/>
</dbReference>